<keyword evidence="10" id="KW-1015">Disulfide bond</keyword>
<evidence type="ECO:0000256" key="1">
    <source>
        <dbReference type="ARBA" id="ARBA00004651"/>
    </source>
</evidence>
<reference evidence="18" key="5">
    <citation type="submission" date="2025-09" db="UniProtKB">
        <authorList>
            <consortium name="Ensembl"/>
        </authorList>
    </citation>
    <scope>IDENTIFICATION</scope>
</reference>
<reference evidence="19" key="3">
    <citation type="journal article" date="2014" name="Nature">
        <title>Elephant shark genome provides unique insights into gnathostome evolution.</title>
        <authorList>
            <consortium name="International Elephant Shark Genome Sequencing Consortium"/>
            <person name="Venkatesh B."/>
            <person name="Lee A.P."/>
            <person name="Ravi V."/>
            <person name="Maurya A.K."/>
            <person name="Lian M.M."/>
            <person name="Swann J.B."/>
            <person name="Ohta Y."/>
            <person name="Flajnik M.F."/>
            <person name="Sutoh Y."/>
            <person name="Kasahara M."/>
            <person name="Hoon S."/>
            <person name="Gangu V."/>
            <person name="Roy S.W."/>
            <person name="Irimia M."/>
            <person name="Korzh V."/>
            <person name="Kondrychyn I."/>
            <person name="Lim Z.W."/>
            <person name="Tay B.H."/>
            <person name="Tohari S."/>
            <person name="Kong K.W."/>
            <person name="Ho S."/>
            <person name="Lorente-Galdos B."/>
            <person name="Quilez J."/>
            <person name="Marques-Bonet T."/>
            <person name="Raney B.J."/>
            <person name="Ingham P.W."/>
            <person name="Tay A."/>
            <person name="Hillier L.W."/>
            <person name="Minx P."/>
            <person name="Boehm T."/>
            <person name="Wilson R.K."/>
            <person name="Brenner S."/>
            <person name="Warren W.C."/>
        </authorList>
    </citation>
    <scope>NUCLEOTIDE SEQUENCE [LARGE SCALE GENOMIC DNA]</scope>
</reference>
<dbReference type="PANTHER" id="PTHR24061:SF5">
    <property type="entry name" value="G-PROTEIN COUPLED RECEPTOR FAMILY C GROUP 6 MEMBER A"/>
    <property type="match status" value="1"/>
</dbReference>
<reference evidence="19" key="1">
    <citation type="journal article" date="2006" name="Science">
        <title>Ancient noncoding elements conserved in the human genome.</title>
        <authorList>
            <person name="Venkatesh B."/>
            <person name="Kirkness E.F."/>
            <person name="Loh Y.H."/>
            <person name="Halpern A.L."/>
            <person name="Lee A.P."/>
            <person name="Johnson J."/>
            <person name="Dandona N."/>
            <person name="Viswanathan L.D."/>
            <person name="Tay A."/>
            <person name="Venter J.C."/>
            <person name="Strausberg R.L."/>
            <person name="Brenner S."/>
        </authorList>
    </citation>
    <scope>NUCLEOTIDE SEQUENCE [LARGE SCALE GENOMIC DNA]</scope>
</reference>
<feature type="transmembrane region" description="Helical" evidence="15">
    <location>
        <begin position="795"/>
        <end position="817"/>
    </location>
</feature>
<keyword evidence="11" id="KW-0675">Receptor</keyword>
<organism evidence="18 19">
    <name type="scientific">Callorhinchus milii</name>
    <name type="common">Ghost shark</name>
    <dbReference type="NCBI Taxonomy" id="7868"/>
    <lineage>
        <taxon>Eukaryota</taxon>
        <taxon>Metazoa</taxon>
        <taxon>Chordata</taxon>
        <taxon>Craniata</taxon>
        <taxon>Vertebrata</taxon>
        <taxon>Chondrichthyes</taxon>
        <taxon>Holocephali</taxon>
        <taxon>Chimaeriformes</taxon>
        <taxon>Callorhinchidae</taxon>
        <taxon>Callorhinchus</taxon>
    </lineage>
</organism>
<evidence type="ECO:0000256" key="4">
    <source>
        <dbReference type="ARBA" id="ARBA00022475"/>
    </source>
</evidence>
<feature type="transmembrane region" description="Helical" evidence="15">
    <location>
        <begin position="576"/>
        <end position="600"/>
    </location>
</feature>
<dbReference type="GO" id="GO:0004930">
    <property type="term" value="F:G protein-coupled receptor activity"/>
    <property type="evidence" value="ECO:0007669"/>
    <property type="project" value="UniProtKB-KW"/>
</dbReference>
<keyword evidence="12" id="KW-0325">Glycoprotein</keyword>
<comment type="similarity">
    <text evidence="2">Belongs to the G-protein coupled receptor 3 family.</text>
</comment>
<keyword evidence="4" id="KW-1003">Cell membrane</keyword>
<dbReference type="InterPro" id="IPR011500">
    <property type="entry name" value="GPCR_3_9-Cys_dom"/>
</dbReference>
<dbReference type="GO" id="GO:0005886">
    <property type="term" value="C:plasma membrane"/>
    <property type="evidence" value="ECO:0007669"/>
    <property type="project" value="UniProtKB-SubCell"/>
</dbReference>
<evidence type="ECO:0000256" key="11">
    <source>
        <dbReference type="ARBA" id="ARBA00023170"/>
    </source>
</evidence>
<dbReference type="SUPFAM" id="SSF53822">
    <property type="entry name" value="Periplasmic binding protein-like I"/>
    <property type="match status" value="1"/>
</dbReference>
<name>A0A4W3HMH2_CALMI</name>
<keyword evidence="9 15" id="KW-0472">Membrane</keyword>
<dbReference type="Proteomes" id="UP000314986">
    <property type="component" value="Unassembled WGS sequence"/>
</dbReference>
<dbReference type="InterPro" id="IPR001828">
    <property type="entry name" value="ANF_lig-bd_rcpt"/>
</dbReference>
<evidence type="ECO:0000313" key="19">
    <source>
        <dbReference type="Proteomes" id="UP000314986"/>
    </source>
</evidence>
<evidence type="ECO:0000256" key="6">
    <source>
        <dbReference type="ARBA" id="ARBA00022729"/>
    </source>
</evidence>
<dbReference type="Gene3D" id="3.40.50.2300">
    <property type="match status" value="2"/>
</dbReference>
<dbReference type="Gene3D" id="2.10.50.30">
    <property type="entry name" value="GPCR, family 3, nine cysteines domain"/>
    <property type="match status" value="1"/>
</dbReference>
<dbReference type="Pfam" id="PF07562">
    <property type="entry name" value="NCD3G"/>
    <property type="match status" value="1"/>
</dbReference>
<dbReference type="GeneTree" id="ENSGT00940000158416"/>
<feature type="signal peptide" evidence="16">
    <location>
        <begin position="1"/>
        <end position="20"/>
    </location>
</feature>
<dbReference type="Ensembl" id="ENSCMIT00000017614.1">
    <property type="protein sequence ID" value="ENSCMIP00000017276.1"/>
    <property type="gene ID" value="ENSCMIG00000008255.1"/>
</dbReference>
<dbReference type="InterPro" id="IPR017979">
    <property type="entry name" value="GPCR_3_CS"/>
</dbReference>
<evidence type="ECO:0000256" key="9">
    <source>
        <dbReference type="ARBA" id="ARBA00023136"/>
    </source>
</evidence>
<evidence type="ECO:0000256" key="3">
    <source>
        <dbReference type="ARBA" id="ARBA00011748"/>
    </source>
</evidence>
<evidence type="ECO:0000256" key="10">
    <source>
        <dbReference type="ARBA" id="ARBA00023157"/>
    </source>
</evidence>
<evidence type="ECO:0000256" key="7">
    <source>
        <dbReference type="ARBA" id="ARBA00022989"/>
    </source>
</evidence>
<reference evidence="18" key="4">
    <citation type="submission" date="2025-08" db="UniProtKB">
        <authorList>
            <consortium name="Ensembl"/>
        </authorList>
    </citation>
    <scope>IDENTIFICATION</scope>
</reference>
<evidence type="ECO:0000256" key="8">
    <source>
        <dbReference type="ARBA" id="ARBA00023040"/>
    </source>
</evidence>
<dbReference type="Pfam" id="PF01094">
    <property type="entry name" value="ANF_receptor"/>
    <property type="match status" value="1"/>
</dbReference>
<dbReference type="PROSITE" id="PS50259">
    <property type="entry name" value="G_PROTEIN_RECEP_F3_4"/>
    <property type="match status" value="1"/>
</dbReference>
<evidence type="ECO:0000256" key="14">
    <source>
        <dbReference type="ARBA" id="ARBA00039774"/>
    </source>
</evidence>
<comment type="subcellular location">
    <subcellularLocation>
        <location evidence="1">Cell membrane</location>
        <topology evidence="1">Multi-pass membrane protein</topology>
    </subcellularLocation>
</comment>
<dbReference type="FunFam" id="3.40.50.2300:FF:000152">
    <property type="entry name" value="G protein-coupled receptor class C group 6 member A"/>
    <property type="match status" value="1"/>
</dbReference>
<feature type="domain" description="G-protein coupled receptors family 3 profile" evidence="17">
    <location>
        <begin position="577"/>
        <end position="839"/>
    </location>
</feature>
<dbReference type="PANTHER" id="PTHR24061">
    <property type="entry name" value="CALCIUM-SENSING RECEPTOR-RELATED"/>
    <property type="match status" value="1"/>
</dbReference>
<dbReference type="FunFam" id="2.10.50.30:FF:000004">
    <property type="entry name" value="Taste receptor type 1 member 3-like protein"/>
    <property type="match status" value="1"/>
</dbReference>
<dbReference type="PRINTS" id="PR00248">
    <property type="entry name" value="GPCRMGR"/>
</dbReference>
<dbReference type="PRINTS" id="PR00592">
    <property type="entry name" value="CASENSINGR"/>
</dbReference>
<dbReference type="PROSITE" id="PS00981">
    <property type="entry name" value="G_PROTEIN_RECEP_F3_3"/>
    <property type="match status" value="1"/>
</dbReference>
<evidence type="ECO:0000256" key="12">
    <source>
        <dbReference type="ARBA" id="ARBA00023180"/>
    </source>
</evidence>
<feature type="chain" id="PRO_5021371930" description="G-protein coupled receptor family C group 6 member A" evidence="16">
    <location>
        <begin position="21"/>
        <end position="914"/>
    </location>
</feature>
<dbReference type="Pfam" id="PF00003">
    <property type="entry name" value="7tm_3"/>
    <property type="match status" value="1"/>
</dbReference>
<proteinExistence type="inferred from homology"/>
<keyword evidence="13" id="KW-0807">Transducer</keyword>
<evidence type="ECO:0000256" key="16">
    <source>
        <dbReference type="SAM" id="SignalP"/>
    </source>
</evidence>
<dbReference type="OMA" id="ASPHTCC"/>
<evidence type="ECO:0000256" key="13">
    <source>
        <dbReference type="ARBA" id="ARBA00023224"/>
    </source>
</evidence>
<evidence type="ECO:0000256" key="15">
    <source>
        <dbReference type="SAM" id="Phobius"/>
    </source>
</evidence>
<dbReference type="InterPro" id="IPR038550">
    <property type="entry name" value="GPCR_3_9-Cys_sf"/>
</dbReference>
<dbReference type="InterPro" id="IPR000068">
    <property type="entry name" value="GPCR_3_Ca_sens_rcpt-rel"/>
</dbReference>
<feature type="transmembrane region" description="Helical" evidence="15">
    <location>
        <begin position="612"/>
        <end position="635"/>
    </location>
</feature>
<evidence type="ECO:0000313" key="18">
    <source>
        <dbReference type="Ensembl" id="ENSCMIP00000017276.1"/>
    </source>
</evidence>
<keyword evidence="5 15" id="KW-0812">Transmembrane</keyword>
<dbReference type="InParanoid" id="A0A4W3HMH2"/>
<feature type="transmembrane region" description="Helical" evidence="15">
    <location>
        <begin position="647"/>
        <end position="668"/>
    </location>
</feature>
<keyword evidence="7 15" id="KW-1133">Transmembrane helix</keyword>
<sequence length="914" mass="103161">MTLLVALAVLCTLSFNTTQSCKIPDDLKGAKAPGDIIIGGLFPVHEKVENLVDLKRPVNQNCKGFDVRGFVRTLAMIHSIEMVNNSTLLPGVKLGYEIYDTCAEATVAMRAALRFLSNSSSNCVQVQCNYTDYLPTVKAVVGSSLSEVSIAVARILSLYLMPQISYSSSAEILSDKTRFPAFLRTIPSDYYQTKAMAKLVHISQWNWVGTISSDDDYGRSGIDNFIADAENLGVCIAFREVIPSYSSDKVTNDRIKRIVNTVVNQSSVNVIIVFAKGSHVINLFKELSVHNVNKTWIASDSWSTNRNVTHLETIHKIGNIVGFTFKSRNLSKFENYVKTLPINSAAGNTFLEDYHWLRSICADIQNNELETCISNLTQNPKFIRHSKHNKLTNRRSWEDDFLVNNIEPGFISSIHWSVIALAHALRNLLKCNEERCQKSFDFAPWMVKKFQFDSSGEFISGYDIVMWKSVNGKMEFNHTVAEYNIQEDNFTIKDARFKILKKITSECSKHCQPGEIKQSSQGQHTCCYNCVRCNNNTFSNTTDAQMCFVCLEDEWAPIKSAKCYKKVFSFLDWTDGFAIVLLAFAAFGIVLIIVIAVIFIKYMDTPSVKANGGVMCFIMLFSLLCSFASVGFFIGTPTKITCKIRQPLFGISFALCVSCALTKSFKILLAFNFNPAEQENLKHFYKPWAIKGICTGLQIVICTMWLVFDGPQPHKESKRFPKEILLECNEGSYAAFAVMLGYIAFLSLICFMFAFKSRKLPENYNEAKFITFSMLIYFISWVTFVPVYVTTQGKYLPAVEMVTILSSTYGILGCHFFPKCYIILFKKELNTTSSFLKNLYDYSLKSVTVITNSPISVNYSSRESISNSTKIINTTLASHIHFKNSNCQTSVNSNYPIFANGRTNKFYRKRIASW</sequence>
<dbReference type="InterPro" id="IPR017978">
    <property type="entry name" value="GPCR_3_C"/>
</dbReference>
<accession>A0A4W3HMH2</accession>
<feature type="transmembrane region" description="Helical" evidence="15">
    <location>
        <begin position="688"/>
        <end position="708"/>
    </location>
</feature>
<dbReference type="AlphaFoldDB" id="A0A4W3HMH2"/>
<evidence type="ECO:0000259" key="17">
    <source>
        <dbReference type="PROSITE" id="PS50259"/>
    </source>
</evidence>
<feature type="transmembrane region" description="Helical" evidence="15">
    <location>
        <begin position="733"/>
        <end position="755"/>
    </location>
</feature>
<evidence type="ECO:0000256" key="5">
    <source>
        <dbReference type="ARBA" id="ARBA00022692"/>
    </source>
</evidence>
<keyword evidence="19" id="KW-1185">Reference proteome</keyword>
<evidence type="ECO:0000256" key="2">
    <source>
        <dbReference type="ARBA" id="ARBA00007242"/>
    </source>
</evidence>
<feature type="transmembrane region" description="Helical" evidence="15">
    <location>
        <begin position="767"/>
        <end position="789"/>
    </location>
</feature>
<protein>
    <recommendedName>
        <fullName evidence="14">G-protein coupled receptor family C group 6 member A</fullName>
    </recommendedName>
</protein>
<keyword evidence="8" id="KW-0297">G-protein coupled receptor</keyword>
<comment type="subunit">
    <text evidence="3">Homodimer; disulfide-linked.</text>
</comment>
<dbReference type="InterPro" id="IPR000337">
    <property type="entry name" value="GPCR_3"/>
</dbReference>
<reference evidence="19" key="2">
    <citation type="journal article" date="2007" name="PLoS Biol.">
        <title>Survey sequencing and comparative analysis of the elephant shark (Callorhinchus milii) genome.</title>
        <authorList>
            <person name="Venkatesh B."/>
            <person name="Kirkness E.F."/>
            <person name="Loh Y.H."/>
            <person name="Halpern A.L."/>
            <person name="Lee A.P."/>
            <person name="Johnson J."/>
            <person name="Dandona N."/>
            <person name="Viswanathan L.D."/>
            <person name="Tay A."/>
            <person name="Venter J.C."/>
            <person name="Strausberg R.L."/>
            <person name="Brenner S."/>
        </authorList>
    </citation>
    <scope>NUCLEOTIDE SEQUENCE [LARGE SCALE GENOMIC DNA]</scope>
</reference>
<dbReference type="InterPro" id="IPR028082">
    <property type="entry name" value="Peripla_BP_I"/>
</dbReference>
<keyword evidence="6 16" id="KW-0732">Signal</keyword>